<protein>
    <submittedName>
        <fullName evidence="3">Uncharacterized protein</fullName>
    </submittedName>
</protein>
<dbReference type="EMBL" id="HBGE01071748">
    <property type="protein sequence ID" value="CAD9166220.1"/>
    <property type="molecule type" value="Transcribed_RNA"/>
</dbReference>
<gene>
    <name evidence="3" type="ORF">ACAT0790_LOCUS42988</name>
</gene>
<evidence type="ECO:0000256" key="2">
    <source>
        <dbReference type="SAM" id="SignalP"/>
    </source>
</evidence>
<feature type="compositionally biased region" description="Basic and acidic residues" evidence="1">
    <location>
        <begin position="224"/>
        <end position="248"/>
    </location>
</feature>
<feature type="chain" id="PRO_5030688604" evidence="2">
    <location>
        <begin position="21"/>
        <end position="585"/>
    </location>
</feature>
<reference evidence="3" key="1">
    <citation type="submission" date="2021-01" db="EMBL/GenBank/DDBJ databases">
        <authorList>
            <person name="Corre E."/>
            <person name="Pelletier E."/>
            <person name="Niang G."/>
            <person name="Scheremetjew M."/>
            <person name="Finn R."/>
            <person name="Kale V."/>
            <person name="Holt S."/>
            <person name="Cochrane G."/>
            <person name="Meng A."/>
            <person name="Brown T."/>
            <person name="Cohen L."/>
        </authorList>
    </citation>
    <scope>NUCLEOTIDE SEQUENCE</scope>
    <source>
        <strain evidence="3">OF101</strain>
    </source>
</reference>
<sequence>MAAGRAVLLLFPLLAVCAHGLREISRLKEPESDSDGDIRKYKVGEFMQYQELAGPNAGQWVKCSITALGDLPDTYNLYVWSADPHKRNLINIPVEVLRSQADLDAVQRVIDAVTERVRAEAEAKRKIQEEAERLAKLQEESRRFAVAQAEKKAAEEAEERRKIAEWKRKKIEDEERRVREAEEARLAAEKEAQDKAEREEAARKRKIYLKAKWEQVKAMKAQADAEAKAEEEKRIEDERVERKARGEKQTTTPKPLADAENIKVVIKYEGHPDVTLKVKRNLRLRALMAVAAEKMNVDPESVHFTIGKRVFLPEETAAGFGPHDKTVVHMDRVSTRERATQLRLVAERTGAHIFEVGDFVQANATNNQGQVISVPCIVRSKGSMADYYDIRFMFATGGQQELHNFPARLLEKVRGKDNAAAVKDFRDNPDLATKVVQALARHTPVQQLDETMLNRVSQVTVAEASKARGEPASAFEVGSYVQFTLKDGTAVPGTVTTVNEVLESEDSHDRTYDLHVLFAPAIELRALRDIRGVPGKSLKTLGARPYVEAVQRLKQDSARAQRVLELAQREASAHSPQTFEVADGV</sequence>
<dbReference type="AlphaFoldDB" id="A0A7S1RGR0"/>
<organism evidence="3">
    <name type="scientific">Alexandrium catenella</name>
    <name type="common">Red tide dinoflagellate</name>
    <name type="synonym">Gonyaulax catenella</name>
    <dbReference type="NCBI Taxonomy" id="2925"/>
    <lineage>
        <taxon>Eukaryota</taxon>
        <taxon>Sar</taxon>
        <taxon>Alveolata</taxon>
        <taxon>Dinophyceae</taxon>
        <taxon>Gonyaulacales</taxon>
        <taxon>Pyrocystaceae</taxon>
        <taxon>Alexandrium</taxon>
    </lineage>
</organism>
<dbReference type="Gene3D" id="3.10.20.90">
    <property type="entry name" value="Phosphatidylinositol 3-kinase Catalytic Subunit, Chain A, domain 1"/>
    <property type="match status" value="1"/>
</dbReference>
<dbReference type="InterPro" id="IPR029071">
    <property type="entry name" value="Ubiquitin-like_domsf"/>
</dbReference>
<feature type="signal peptide" evidence="2">
    <location>
        <begin position="1"/>
        <end position="20"/>
    </location>
</feature>
<keyword evidence="2" id="KW-0732">Signal</keyword>
<dbReference type="SUPFAM" id="SSF54236">
    <property type="entry name" value="Ubiquitin-like"/>
    <property type="match status" value="1"/>
</dbReference>
<accession>A0A7S1RGR0</accession>
<evidence type="ECO:0000256" key="1">
    <source>
        <dbReference type="SAM" id="MobiDB-lite"/>
    </source>
</evidence>
<feature type="region of interest" description="Disordered" evidence="1">
    <location>
        <begin position="224"/>
        <end position="256"/>
    </location>
</feature>
<proteinExistence type="predicted"/>
<evidence type="ECO:0000313" key="3">
    <source>
        <dbReference type="EMBL" id="CAD9166220.1"/>
    </source>
</evidence>
<name>A0A7S1RGR0_ALECA</name>